<dbReference type="Proteomes" id="UP001287356">
    <property type="component" value="Unassembled WGS sequence"/>
</dbReference>
<evidence type="ECO:0000313" key="2">
    <source>
        <dbReference type="EMBL" id="KAK3379691.1"/>
    </source>
</evidence>
<name>A0AAE0NDZ6_9PEZI</name>
<keyword evidence="3" id="KW-1185">Reference proteome</keyword>
<dbReference type="AlphaFoldDB" id="A0AAE0NDZ6"/>
<evidence type="ECO:0000313" key="3">
    <source>
        <dbReference type="Proteomes" id="UP001287356"/>
    </source>
</evidence>
<dbReference type="EMBL" id="JAULSN010000002">
    <property type="protein sequence ID" value="KAK3379691.1"/>
    <property type="molecule type" value="Genomic_DNA"/>
</dbReference>
<organism evidence="2 3">
    <name type="scientific">Lasiosphaeria ovina</name>
    <dbReference type="NCBI Taxonomy" id="92902"/>
    <lineage>
        <taxon>Eukaryota</taxon>
        <taxon>Fungi</taxon>
        <taxon>Dikarya</taxon>
        <taxon>Ascomycota</taxon>
        <taxon>Pezizomycotina</taxon>
        <taxon>Sordariomycetes</taxon>
        <taxon>Sordariomycetidae</taxon>
        <taxon>Sordariales</taxon>
        <taxon>Lasiosphaeriaceae</taxon>
        <taxon>Lasiosphaeria</taxon>
    </lineage>
</organism>
<sequence length="429" mass="48385">MKRQCSPKPDEGKRSRVRSSEPSLTHPRASRMRRVVGWETTFPKVVLIGGSQTTCLTYQDASIETYDGGVLLFEEVQVDDKFRSDGVDKLLIEAVLTKISSESPAGFIGFARPAAQTRDVKELGSRGSSGSDEKLGEEILRARRRFWGSAGFRRVGNSNWMAFTHSSHHASRRIENNQLVHINQDWKESKIAPPPHPVDDVFREFRNRDFFVDPDKEDLEEFIERFSGQVERDFSGFDELAVTCIAALENKGETFNLGMLTSKAIEIAASATDGEIKKVPWIDIAVVRMTLRYKYGCSCGQCLGGFMSPANDVCAISAKSKFWTNEVSRKGFTEMWRSFVKCLRERVLPTKRVFTRGSKSGLLLESSEFLEYGGTIDSVVNRIFELAMKEDDVGGNGQHRLKLGQEIDKLPACRDDHEFGFILTRSFYL</sequence>
<proteinExistence type="predicted"/>
<accession>A0AAE0NDZ6</accession>
<feature type="region of interest" description="Disordered" evidence="1">
    <location>
        <begin position="1"/>
        <end position="28"/>
    </location>
</feature>
<evidence type="ECO:0000256" key="1">
    <source>
        <dbReference type="SAM" id="MobiDB-lite"/>
    </source>
</evidence>
<reference evidence="2" key="1">
    <citation type="journal article" date="2023" name="Mol. Phylogenet. Evol.">
        <title>Genome-scale phylogeny and comparative genomics of the fungal order Sordariales.</title>
        <authorList>
            <person name="Hensen N."/>
            <person name="Bonometti L."/>
            <person name="Westerberg I."/>
            <person name="Brannstrom I.O."/>
            <person name="Guillou S."/>
            <person name="Cros-Aarteil S."/>
            <person name="Calhoun S."/>
            <person name="Haridas S."/>
            <person name="Kuo A."/>
            <person name="Mondo S."/>
            <person name="Pangilinan J."/>
            <person name="Riley R."/>
            <person name="LaButti K."/>
            <person name="Andreopoulos B."/>
            <person name="Lipzen A."/>
            <person name="Chen C."/>
            <person name="Yan M."/>
            <person name="Daum C."/>
            <person name="Ng V."/>
            <person name="Clum A."/>
            <person name="Steindorff A."/>
            <person name="Ohm R.A."/>
            <person name="Martin F."/>
            <person name="Silar P."/>
            <person name="Natvig D.O."/>
            <person name="Lalanne C."/>
            <person name="Gautier V."/>
            <person name="Ament-Velasquez S.L."/>
            <person name="Kruys A."/>
            <person name="Hutchinson M.I."/>
            <person name="Powell A.J."/>
            <person name="Barry K."/>
            <person name="Miller A.N."/>
            <person name="Grigoriev I.V."/>
            <person name="Debuchy R."/>
            <person name="Gladieux P."/>
            <person name="Hiltunen Thoren M."/>
            <person name="Johannesson H."/>
        </authorList>
    </citation>
    <scope>NUCLEOTIDE SEQUENCE</scope>
    <source>
        <strain evidence="2">CBS 958.72</strain>
    </source>
</reference>
<reference evidence="2" key="2">
    <citation type="submission" date="2023-06" db="EMBL/GenBank/DDBJ databases">
        <authorList>
            <consortium name="Lawrence Berkeley National Laboratory"/>
            <person name="Haridas S."/>
            <person name="Hensen N."/>
            <person name="Bonometti L."/>
            <person name="Westerberg I."/>
            <person name="Brannstrom I.O."/>
            <person name="Guillou S."/>
            <person name="Cros-Aarteil S."/>
            <person name="Calhoun S."/>
            <person name="Kuo A."/>
            <person name="Mondo S."/>
            <person name="Pangilinan J."/>
            <person name="Riley R."/>
            <person name="Labutti K."/>
            <person name="Andreopoulos B."/>
            <person name="Lipzen A."/>
            <person name="Chen C."/>
            <person name="Yanf M."/>
            <person name="Daum C."/>
            <person name="Ng V."/>
            <person name="Clum A."/>
            <person name="Steindorff A."/>
            <person name="Ohm R."/>
            <person name="Martin F."/>
            <person name="Silar P."/>
            <person name="Natvig D."/>
            <person name="Lalanne C."/>
            <person name="Gautier V."/>
            <person name="Ament-Velasquez S.L."/>
            <person name="Kruys A."/>
            <person name="Hutchinson M.I."/>
            <person name="Powell A.J."/>
            <person name="Barry K."/>
            <person name="Miller A.N."/>
            <person name="Grigoriev I.V."/>
            <person name="Debuchy R."/>
            <person name="Gladieux P."/>
            <person name="Thoren M.H."/>
            <person name="Johannesson H."/>
        </authorList>
    </citation>
    <scope>NUCLEOTIDE SEQUENCE</scope>
    <source>
        <strain evidence="2">CBS 958.72</strain>
    </source>
</reference>
<protein>
    <submittedName>
        <fullName evidence="2">Uncharacterized protein</fullName>
    </submittedName>
</protein>
<gene>
    <name evidence="2" type="ORF">B0T24DRAFT_695639</name>
</gene>
<comment type="caution">
    <text evidence="2">The sequence shown here is derived from an EMBL/GenBank/DDBJ whole genome shotgun (WGS) entry which is preliminary data.</text>
</comment>